<protein>
    <recommendedName>
        <fullName evidence="3">DUF177 domain-containing protein</fullName>
    </recommendedName>
</protein>
<evidence type="ECO:0008006" key="3">
    <source>
        <dbReference type="Google" id="ProtNLM"/>
    </source>
</evidence>
<accession>A0A917AS69</accession>
<gene>
    <name evidence="1" type="ORF">GCM10007140_15720</name>
</gene>
<dbReference type="RefSeq" id="WP_188387816.1">
    <property type="nucleotide sequence ID" value="NZ_BMFK01000001.1"/>
</dbReference>
<dbReference type="EMBL" id="BMFK01000001">
    <property type="protein sequence ID" value="GGE66393.1"/>
    <property type="molecule type" value="Genomic_DNA"/>
</dbReference>
<dbReference type="Pfam" id="PF02620">
    <property type="entry name" value="YceD"/>
    <property type="match status" value="1"/>
</dbReference>
<dbReference type="Proteomes" id="UP000605259">
    <property type="component" value="Unassembled WGS sequence"/>
</dbReference>
<reference evidence="1" key="1">
    <citation type="journal article" date="2014" name="Int. J. Syst. Evol. Microbiol.">
        <title>Complete genome sequence of Corynebacterium casei LMG S-19264T (=DSM 44701T), isolated from a smear-ripened cheese.</title>
        <authorList>
            <consortium name="US DOE Joint Genome Institute (JGI-PGF)"/>
            <person name="Walter F."/>
            <person name="Albersmeier A."/>
            <person name="Kalinowski J."/>
            <person name="Ruckert C."/>
        </authorList>
    </citation>
    <scope>NUCLEOTIDE SEQUENCE</scope>
    <source>
        <strain evidence="1">CGMCC 1.12698</strain>
    </source>
</reference>
<evidence type="ECO:0000313" key="2">
    <source>
        <dbReference type="Proteomes" id="UP000605259"/>
    </source>
</evidence>
<proteinExistence type="predicted"/>
<sequence>MKWSIHQLQKLKHKGLTLDETIDMAGLKEINKEIISVSPVHVQARVDFSSSQIVFHLHVTGSLVLPCSRTLVEVTLPFDIQTTETFLLDEDWLDGDGDFHALEGDTLDLLPILEENILVEIPMQVFAEDVAEDAPSAPSKGQDWQVIEEVEKTEKVDPRLAGLAKFFDKKD</sequence>
<reference evidence="1" key="2">
    <citation type="submission" date="2020-09" db="EMBL/GenBank/DDBJ databases">
        <authorList>
            <person name="Sun Q."/>
            <person name="Zhou Y."/>
        </authorList>
    </citation>
    <scope>NUCLEOTIDE SEQUENCE</scope>
    <source>
        <strain evidence="1">CGMCC 1.12698</strain>
    </source>
</reference>
<organism evidence="1 2">
    <name type="scientific">Priestia taiwanensis</name>
    <dbReference type="NCBI Taxonomy" id="1347902"/>
    <lineage>
        <taxon>Bacteria</taxon>
        <taxon>Bacillati</taxon>
        <taxon>Bacillota</taxon>
        <taxon>Bacilli</taxon>
        <taxon>Bacillales</taxon>
        <taxon>Bacillaceae</taxon>
        <taxon>Priestia</taxon>
    </lineage>
</organism>
<keyword evidence="2" id="KW-1185">Reference proteome</keyword>
<comment type="caution">
    <text evidence="1">The sequence shown here is derived from an EMBL/GenBank/DDBJ whole genome shotgun (WGS) entry which is preliminary data.</text>
</comment>
<dbReference type="AlphaFoldDB" id="A0A917AS69"/>
<name>A0A917AS69_9BACI</name>
<evidence type="ECO:0000313" key="1">
    <source>
        <dbReference type="EMBL" id="GGE66393.1"/>
    </source>
</evidence>
<dbReference type="InterPro" id="IPR003772">
    <property type="entry name" value="YceD"/>
</dbReference>